<dbReference type="PANTHER" id="PTHR33144">
    <property type="entry name" value="OS10G0409366 PROTEIN-RELATED"/>
    <property type="match status" value="1"/>
</dbReference>
<name>A0A8J5HVR0_ZINOF</name>
<evidence type="ECO:0000313" key="2">
    <source>
        <dbReference type="EMBL" id="KAG6528417.1"/>
    </source>
</evidence>
<dbReference type="PANTHER" id="PTHR33144:SF45">
    <property type="entry name" value="TRANSPOSASE TNP1_EN_SPM-LIKE DOMAIN-CONTAINING PROTEIN"/>
    <property type="match status" value="1"/>
</dbReference>
<proteinExistence type="predicted"/>
<dbReference type="InterPro" id="IPR004252">
    <property type="entry name" value="Probable_transposase_24"/>
</dbReference>
<dbReference type="EMBL" id="JACMSC010000003">
    <property type="protein sequence ID" value="KAG6528417.1"/>
    <property type="molecule type" value="Genomic_DNA"/>
</dbReference>
<keyword evidence="3" id="KW-1185">Reference proteome</keyword>
<feature type="compositionally biased region" description="Basic and acidic residues" evidence="1">
    <location>
        <begin position="17"/>
        <end position="32"/>
    </location>
</feature>
<dbReference type="Proteomes" id="UP000734854">
    <property type="component" value="Unassembled WGS sequence"/>
</dbReference>
<dbReference type="Pfam" id="PF03004">
    <property type="entry name" value="Transposase_24"/>
    <property type="match status" value="1"/>
</dbReference>
<dbReference type="AlphaFoldDB" id="A0A8J5HVR0"/>
<evidence type="ECO:0000313" key="3">
    <source>
        <dbReference type="Proteomes" id="UP000734854"/>
    </source>
</evidence>
<comment type="caution">
    <text evidence="2">The sequence shown here is derived from an EMBL/GenBank/DDBJ whole genome shotgun (WGS) entry which is preliminary data.</text>
</comment>
<feature type="compositionally biased region" description="Acidic residues" evidence="1">
    <location>
        <begin position="45"/>
        <end position="56"/>
    </location>
</feature>
<accession>A0A8J5HVR0</accession>
<reference evidence="2 3" key="1">
    <citation type="submission" date="2020-08" db="EMBL/GenBank/DDBJ databases">
        <title>Plant Genome Project.</title>
        <authorList>
            <person name="Zhang R.-G."/>
        </authorList>
    </citation>
    <scope>NUCLEOTIDE SEQUENCE [LARGE SCALE GENOMIC DNA]</scope>
    <source>
        <tissue evidence="2">Rhizome</tissue>
    </source>
</reference>
<gene>
    <name evidence="2" type="ORF">ZIOFF_010591</name>
</gene>
<protein>
    <submittedName>
        <fullName evidence="2">Uncharacterized protein</fullName>
    </submittedName>
</protein>
<evidence type="ECO:0000256" key="1">
    <source>
        <dbReference type="SAM" id="MobiDB-lite"/>
    </source>
</evidence>
<organism evidence="2 3">
    <name type="scientific">Zingiber officinale</name>
    <name type="common">Ginger</name>
    <name type="synonym">Amomum zingiber</name>
    <dbReference type="NCBI Taxonomy" id="94328"/>
    <lineage>
        <taxon>Eukaryota</taxon>
        <taxon>Viridiplantae</taxon>
        <taxon>Streptophyta</taxon>
        <taxon>Embryophyta</taxon>
        <taxon>Tracheophyta</taxon>
        <taxon>Spermatophyta</taxon>
        <taxon>Magnoliopsida</taxon>
        <taxon>Liliopsida</taxon>
        <taxon>Zingiberales</taxon>
        <taxon>Zingiberaceae</taxon>
        <taxon>Zingiber</taxon>
    </lineage>
</organism>
<sequence length="445" mass="51420">MANKRMRKLIQNSQRRSTREDSSNRGVDHENESQDTTSHSPLELQNEEVNEQDENEIMPSSQAQKRKRGKTIMRDIHALHPDHMLVVKFNERGQPYGDLQPTLANYIGTIARNGVVLPLSFLDWRKMPTNCLNDAWKLVTARFCISNCHRRVIMQMMGAAWRRWRTEVKATSYDSNTPLEELVAIQPIPHGLTLQTWEILCNYWKSTELVSHCLFTVLHFNALILEVPRFYEILEIDYKQCNSQENGRKPSRIEIQQLSRRSRKKGGAPIDDEAIRIENLLKETVDRHLQDKPEGTQPIEVHEETFREVFGPEHSGRVRCLGAGALPSQVFPELCKRSSMYWQDYHSNSDMTDKFKEMGEKIKDMELREAQRQMEIEQMKRQMKENDQFQNFARVMLSMMSGSAGGSHGPESLPTQSQGLLLKVGANAFCRLKQMAFDALLAEKT</sequence>
<feature type="region of interest" description="Disordered" evidence="1">
    <location>
        <begin position="1"/>
        <end position="70"/>
    </location>
</feature>